<feature type="region of interest" description="Disordered" evidence="1">
    <location>
        <begin position="592"/>
        <end position="625"/>
    </location>
</feature>
<feature type="region of interest" description="Disordered" evidence="1">
    <location>
        <begin position="1404"/>
        <end position="1445"/>
    </location>
</feature>
<feature type="region of interest" description="Disordered" evidence="1">
    <location>
        <begin position="1565"/>
        <end position="1596"/>
    </location>
</feature>
<reference evidence="3" key="1">
    <citation type="submission" date="2020-08" db="EMBL/GenBank/DDBJ databases">
        <title>Multicomponent nature underlies the extraordinary mechanical properties of spider dragline silk.</title>
        <authorList>
            <person name="Kono N."/>
            <person name="Nakamura H."/>
            <person name="Mori M."/>
            <person name="Yoshida Y."/>
            <person name="Ohtoshi R."/>
            <person name="Malay A.D."/>
            <person name="Moran D.A.P."/>
            <person name="Tomita M."/>
            <person name="Numata K."/>
            <person name="Arakawa K."/>
        </authorList>
    </citation>
    <scope>NUCLEOTIDE SEQUENCE</scope>
</reference>
<feature type="transmembrane region" description="Helical" evidence="2">
    <location>
        <begin position="12"/>
        <end position="31"/>
    </location>
</feature>
<feature type="compositionally biased region" description="Polar residues" evidence="1">
    <location>
        <begin position="294"/>
        <end position="309"/>
    </location>
</feature>
<feature type="compositionally biased region" description="Basic and acidic residues" evidence="1">
    <location>
        <begin position="1345"/>
        <end position="1365"/>
    </location>
</feature>
<evidence type="ECO:0000313" key="3">
    <source>
        <dbReference type="EMBL" id="GFT96832.1"/>
    </source>
</evidence>
<feature type="compositionally biased region" description="Basic and acidic residues" evidence="1">
    <location>
        <begin position="895"/>
        <end position="916"/>
    </location>
</feature>
<keyword evidence="2" id="KW-1133">Transmembrane helix</keyword>
<feature type="region of interest" description="Disordered" evidence="1">
    <location>
        <begin position="1626"/>
        <end position="1650"/>
    </location>
</feature>
<feature type="region of interest" description="Disordered" evidence="1">
    <location>
        <begin position="292"/>
        <end position="324"/>
    </location>
</feature>
<feature type="compositionally biased region" description="Low complexity" evidence="1">
    <location>
        <begin position="1464"/>
        <end position="1481"/>
    </location>
</feature>
<feature type="region of interest" description="Disordered" evidence="1">
    <location>
        <begin position="1250"/>
        <end position="1284"/>
    </location>
</feature>
<feature type="compositionally biased region" description="Polar residues" evidence="1">
    <location>
        <begin position="593"/>
        <end position="604"/>
    </location>
</feature>
<feature type="compositionally biased region" description="Low complexity" evidence="1">
    <location>
        <begin position="1076"/>
        <end position="1091"/>
    </location>
</feature>
<dbReference type="OrthoDB" id="6431454at2759"/>
<keyword evidence="4" id="KW-1185">Reference proteome</keyword>
<proteinExistence type="predicted"/>
<keyword evidence="2" id="KW-0812">Transmembrane</keyword>
<feature type="compositionally biased region" description="Low complexity" evidence="1">
    <location>
        <begin position="1404"/>
        <end position="1415"/>
    </location>
</feature>
<name>A0A8X6Q5J9_NEPPI</name>
<dbReference type="EMBL" id="BMAW01075419">
    <property type="protein sequence ID" value="GFT96832.1"/>
    <property type="molecule type" value="Genomic_DNA"/>
</dbReference>
<gene>
    <name evidence="3" type="primary">AVEN_219491_1</name>
    <name evidence="3" type="ORF">NPIL_168931</name>
</gene>
<feature type="region of interest" description="Disordered" evidence="1">
    <location>
        <begin position="1076"/>
        <end position="1114"/>
    </location>
</feature>
<feature type="region of interest" description="Disordered" evidence="1">
    <location>
        <begin position="41"/>
        <end position="67"/>
    </location>
</feature>
<evidence type="ECO:0000256" key="1">
    <source>
        <dbReference type="SAM" id="MobiDB-lite"/>
    </source>
</evidence>
<accession>A0A8X6Q5J9</accession>
<protein>
    <submittedName>
        <fullName evidence="3">Uncharacterized protein</fullName>
    </submittedName>
</protein>
<feature type="compositionally biased region" description="Polar residues" evidence="1">
    <location>
        <begin position="44"/>
        <end position="54"/>
    </location>
</feature>
<evidence type="ECO:0000313" key="4">
    <source>
        <dbReference type="Proteomes" id="UP000887013"/>
    </source>
</evidence>
<keyword evidence="2" id="KW-0472">Membrane</keyword>
<feature type="region of interest" description="Disordered" evidence="1">
    <location>
        <begin position="1314"/>
        <end position="1367"/>
    </location>
</feature>
<feature type="compositionally biased region" description="Basic and acidic residues" evidence="1">
    <location>
        <begin position="690"/>
        <end position="703"/>
    </location>
</feature>
<feature type="region of interest" description="Disordered" evidence="1">
    <location>
        <begin position="887"/>
        <end position="944"/>
    </location>
</feature>
<dbReference type="Proteomes" id="UP000887013">
    <property type="component" value="Unassembled WGS sequence"/>
</dbReference>
<evidence type="ECO:0000256" key="2">
    <source>
        <dbReference type="SAM" id="Phobius"/>
    </source>
</evidence>
<comment type="caution">
    <text evidence="3">The sequence shown here is derived from an EMBL/GenBank/DDBJ whole genome shotgun (WGS) entry which is preliminary data.</text>
</comment>
<sequence>MDAGLGVRWPLSPFATAIAAGALVAFCVAFWKKRYFPRRRDSAPASTSQDNQCINDPEASSRLSKSNSDPSLNIFKEDNKSIFPLTPNVSSISSFVRSDDKLISSKIRLPEISKLELRPLNLSDDIRNLPKFTKLYSLPNSQNTGYSKLGTIFGLNFHELILRENVNLFGSIYSHIQPLSRKFCPFIGHYHAIKSNNSGQILNPVYVPSPALTKPYSGRTFEGPLTRSVKRVVREEDFYSFYRNKCYFDSKKSKKVTPSVKYINVAESPSFEKKSAEQVLEHLVIGQPIKEENSSSNKYANGADSSLNENGLGLRRRKNSSSSFENQTVEKLDFFETTKQFEESDSGYLGTNYAIKEDISSKTSLNGKKDFSFKDKEDLEFRKKYPSQVEDKTCEKFHLFETEAIECVSEYSSSLTKRNENANSGNSLEGEDISFNKNNLRFSPSSEPDAIKNTEVTEYVSEYPIRIEELGSIRSSNISDFPFPESNTLGLRRREESTQSCSENETIKVCFETENANKSNFKHSSSNFVIVEDISENRSSVSEVLPFSENNEKQLTPQHNKEVPSALGNCHKLKNTDQECAVTRDTLHEVEKSINSTQASNQKPKPTKENLENIQEDGDKGGGVMTTRKNKLSFALETKQTIWIGEPNSVERPIYGILVGGEEGKEQQIRSGAFRVTNDRDVTGVVEVGRGDTHTRTPDERKARSSASQMDRGSGKQAVENGAAAGWNTGTRVFESSVTSETRIRPGSVSTVVSSVTVDDNDHLWSSSEVDTRVENMSLKTIITTDHTFMDKDEGVYRPTFEEFIPVQSPHGDTLDDTIKELNEIAGRPLVLEESPPRVSRLLGLLSRDEERRARAQRLVEQEGASIDGEWDRILRNVLASVSELERWEEDGKADEEQRRRRDVSSREDAEDDRQHPRQSRSSLTMEEEASVPTPKGETPTKVKNLRFKLDPDIFDVPSDDSFYDDDDKDGRWKRQPKYRAFSSLELNDEPIKLVSVHASVVPAGQKMVARPVGIDLRVRLTEERHSKRAHVGTSPSQAKRRSPVSENRIGWCQELSPVTENVDWRETFTTVSKENNINNNNVNESKPVPNGILKSPSPKVEMVSKDTSNPFRDEEKLTNGVTVVEKPKPVPNGVPLLWNAPPKKLSLPRKKFEPDPEAIERITGYKTALTKPPLPPPVFHKTTPPIVRNRAEMARKQYLDSKAALAQTKNDGGKKFQQFLAQAQSDRARIVTSVPDLGAIEKAVSEKWAKEKGSASLRESPAREEVLKSGDTTSSRGSTPDDAWASYVQSCRKHLGRRSQSLSYLETEIDTPVVEDEDKWRSTSALDEPESEDHPLPVEDSDFEQSREDLDDSGRAKSEHELRIQKSLQSLPLPDWYKRSDKTKSGFILKSAEKEKRGWAAAKSLASSTSSLASCGLKRPVHSLRSSRENIPWSRGSSSPDGPALSLALARAFREPYLGWRARTSTSSGVSSSPRTSPPSWCNATTDEEANGVSFDGEDAFGQTSSEDGRHEEPPSLDDTGADAVTVSMDTGDLIKLPGGEDTCDDINNMSMDTCELFDASLVPDVDEPSPQADTGDDIDNLSTDTTEDKKKDPKLKRYSYSQSIYYRLRRQLWCCPMKRQSWRDRLQGSKKPGWEYPEPATPSSHDLLDATLSSAMARPRCGR</sequence>
<feature type="region of interest" description="Disordered" evidence="1">
    <location>
        <begin position="690"/>
        <end position="724"/>
    </location>
</feature>
<organism evidence="3 4">
    <name type="scientific">Nephila pilipes</name>
    <name type="common">Giant wood spider</name>
    <name type="synonym">Nephila maculata</name>
    <dbReference type="NCBI Taxonomy" id="299642"/>
    <lineage>
        <taxon>Eukaryota</taxon>
        <taxon>Metazoa</taxon>
        <taxon>Ecdysozoa</taxon>
        <taxon>Arthropoda</taxon>
        <taxon>Chelicerata</taxon>
        <taxon>Arachnida</taxon>
        <taxon>Araneae</taxon>
        <taxon>Araneomorphae</taxon>
        <taxon>Entelegynae</taxon>
        <taxon>Araneoidea</taxon>
        <taxon>Nephilidae</taxon>
        <taxon>Nephila</taxon>
    </lineage>
</organism>
<feature type="region of interest" description="Disordered" evidence="1">
    <location>
        <begin position="1464"/>
        <end position="1524"/>
    </location>
</feature>
<feature type="region of interest" description="Disordered" evidence="1">
    <location>
        <begin position="1025"/>
        <end position="1046"/>
    </location>
</feature>